<feature type="transmembrane region" description="Helical" evidence="4">
    <location>
        <begin position="223"/>
        <end position="246"/>
    </location>
</feature>
<dbReference type="InterPro" id="IPR020846">
    <property type="entry name" value="MFS_dom"/>
</dbReference>
<evidence type="ECO:0000313" key="7">
    <source>
        <dbReference type="Proteomes" id="UP001465976"/>
    </source>
</evidence>
<feature type="transmembrane region" description="Helical" evidence="4">
    <location>
        <begin position="104"/>
        <end position="122"/>
    </location>
</feature>
<protein>
    <recommendedName>
        <fullName evidence="5">Major facilitator superfamily (MFS) profile domain-containing protein</fullName>
    </recommendedName>
</protein>
<dbReference type="InterPro" id="IPR011701">
    <property type="entry name" value="MFS"/>
</dbReference>
<evidence type="ECO:0000256" key="2">
    <source>
        <dbReference type="ARBA" id="ARBA00006727"/>
    </source>
</evidence>
<keyword evidence="4" id="KW-0812">Transmembrane</keyword>
<dbReference type="InterPro" id="IPR050327">
    <property type="entry name" value="Proton-linked_MCT"/>
</dbReference>
<dbReference type="PROSITE" id="PS50850">
    <property type="entry name" value="MFS"/>
    <property type="match status" value="1"/>
</dbReference>
<dbReference type="SUPFAM" id="SSF103473">
    <property type="entry name" value="MFS general substrate transporter"/>
    <property type="match status" value="1"/>
</dbReference>
<evidence type="ECO:0000256" key="1">
    <source>
        <dbReference type="ARBA" id="ARBA00004141"/>
    </source>
</evidence>
<dbReference type="PANTHER" id="PTHR11360">
    <property type="entry name" value="MONOCARBOXYLATE TRANSPORTER"/>
    <property type="match status" value="1"/>
</dbReference>
<dbReference type="InterPro" id="IPR036259">
    <property type="entry name" value="MFS_trans_sf"/>
</dbReference>
<evidence type="ECO:0000259" key="5">
    <source>
        <dbReference type="PROSITE" id="PS50850"/>
    </source>
</evidence>
<feature type="transmembrane region" description="Helical" evidence="4">
    <location>
        <begin position="159"/>
        <end position="178"/>
    </location>
</feature>
<feature type="transmembrane region" description="Helical" evidence="4">
    <location>
        <begin position="397"/>
        <end position="417"/>
    </location>
</feature>
<proteinExistence type="inferred from homology"/>
<comment type="caution">
    <text evidence="6">The sequence shown here is derived from an EMBL/GenBank/DDBJ whole genome shotgun (WGS) entry which is preliminary data.</text>
</comment>
<feature type="region of interest" description="Disordered" evidence="3">
    <location>
        <begin position="1"/>
        <end position="60"/>
    </location>
</feature>
<feature type="compositionally biased region" description="Low complexity" evidence="3">
    <location>
        <begin position="1"/>
        <end position="11"/>
    </location>
</feature>
<gene>
    <name evidence="6" type="ORF">V5O48_000887</name>
</gene>
<feature type="transmembrane region" description="Helical" evidence="4">
    <location>
        <begin position="267"/>
        <end position="287"/>
    </location>
</feature>
<dbReference type="PANTHER" id="PTHR11360:SF177">
    <property type="entry name" value="RIBOFLAVIN TRANSPORTER MCH5"/>
    <property type="match status" value="1"/>
</dbReference>
<dbReference type="CDD" id="cd17352">
    <property type="entry name" value="MFS_MCT_SLC16"/>
    <property type="match status" value="1"/>
</dbReference>
<feature type="transmembrane region" description="Helical" evidence="4">
    <location>
        <begin position="358"/>
        <end position="376"/>
    </location>
</feature>
<feature type="compositionally biased region" description="Basic and acidic residues" evidence="3">
    <location>
        <begin position="24"/>
        <end position="42"/>
    </location>
</feature>
<feature type="transmembrane region" description="Helical" evidence="4">
    <location>
        <begin position="68"/>
        <end position="92"/>
    </location>
</feature>
<keyword evidence="4" id="KW-1133">Transmembrane helix</keyword>
<sequence length="457" mass="49137">MAGSGSSSSGSQPDLTSSPQIKSSIHDLKREGGSFTVEEPRPESISSKGSKTDLGYPEGGPEATRTTLGAFMVLFVQFGIMNSFGVFEAQYARVNLRSKSESDIAWIGTFQFFVFFFSGAFVGRFFDSFGAKPLLLPGTVVLVLSLIATSYCYEYYQFFLGQGLLFGIGASLTFYPALSSLTHWYELKRGRVMGLVTAGSSLGGVVFPIALNKLIPAVGFPTAVRIVAGICGVILLPACALIRTRLPRRPFNKEISSLVDADGFRDLGYVLFLAGSVITMLGTYNPYIFVTVYSESRHYSPTVSTYILSILNAGSFFGRLIPGILADKLGFFNILSIALTFAAPVLFCWLAVSSAAGYIVWAVFYGFFSGAFIALLPACVSKFTPDATKYGGRAGMTFAFVGIAVLCGPPIAGALIARDHGKFNQMIVYSGVMCVAGAALYWVARFKATKGKVFVKF</sequence>
<feature type="transmembrane region" description="Helical" evidence="4">
    <location>
        <begin position="299"/>
        <end position="318"/>
    </location>
</feature>
<comment type="similarity">
    <text evidence="2">Belongs to the major facilitator superfamily. Monocarboxylate porter (TC 2.A.1.13) family.</text>
</comment>
<evidence type="ECO:0000256" key="3">
    <source>
        <dbReference type="SAM" id="MobiDB-lite"/>
    </source>
</evidence>
<feature type="domain" description="Major facilitator superfamily (MFS) profile" evidence="5">
    <location>
        <begin position="62"/>
        <end position="449"/>
    </location>
</feature>
<dbReference type="Gene3D" id="1.20.1250.20">
    <property type="entry name" value="MFS general substrate transporter like domains"/>
    <property type="match status" value="2"/>
</dbReference>
<organism evidence="6 7">
    <name type="scientific">Marasmius crinis-equi</name>
    <dbReference type="NCBI Taxonomy" id="585013"/>
    <lineage>
        <taxon>Eukaryota</taxon>
        <taxon>Fungi</taxon>
        <taxon>Dikarya</taxon>
        <taxon>Basidiomycota</taxon>
        <taxon>Agaricomycotina</taxon>
        <taxon>Agaricomycetes</taxon>
        <taxon>Agaricomycetidae</taxon>
        <taxon>Agaricales</taxon>
        <taxon>Marasmiineae</taxon>
        <taxon>Marasmiaceae</taxon>
        <taxon>Marasmius</taxon>
    </lineage>
</organism>
<dbReference type="EMBL" id="JBAHYK010000016">
    <property type="protein sequence ID" value="KAL0581098.1"/>
    <property type="molecule type" value="Genomic_DNA"/>
</dbReference>
<comment type="subcellular location">
    <subcellularLocation>
        <location evidence="1">Membrane</location>
        <topology evidence="1">Multi-pass membrane protein</topology>
    </subcellularLocation>
</comment>
<feature type="transmembrane region" description="Helical" evidence="4">
    <location>
        <begin position="423"/>
        <end position="444"/>
    </location>
</feature>
<dbReference type="Pfam" id="PF07690">
    <property type="entry name" value="MFS_1"/>
    <property type="match status" value="1"/>
</dbReference>
<evidence type="ECO:0000256" key="4">
    <source>
        <dbReference type="SAM" id="Phobius"/>
    </source>
</evidence>
<feature type="transmembrane region" description="Helical" evidence="4">
    <location>
        <begin position="190"/>
        <end position="211"/>
    </location>
</feature>
<name>A0ABR3FZW8_9AGAR</name>
<evidence type="ECO:0000313" key="6">
    <source>
        <dbReference type="EMBL" id="KAL0581098.1"/>
    </source>
</evidence>
<keyword evidence="4" id="KW-0472">Membrane</keyword>
<feature type="compositionally biased region" description="Polar residues" evidence="3">
    <location>
        <begin position="12"/>
        <end position="23"/>
    </location>
</feature>
<feature type="transmembrane region" description="Helical" evidence="4">
    <location>
        <begin position="330"/>
        <end position="352"/>
    </location>
</feature>
<feature type="transmembrane region" description="Helical" evidence="4">
    <location>
        <begin position="134"/>
        <end position="153"/>
    </location>
</feature>
<reference evidence="6 7" key="1">
    <citation type="submission" date="2024-02" db="EMBL/GenBank/DDBJ databases">
        <title>A draft genome for the cacao thread blight pathogen Marasmius crinis-equi.</title>
        <authorList>
            <person name="Cohen S.P."/>
            <person name="Baruah I.K."/>
            <person name="Amoako-Attah I."/>
            <person name="Bukari Y."/>
            <person name="Meinhardt L.W."/>
            <person name="Bailey B.A."/>
        </authorList>
    </citation>
    <scope>NUCLEOTIDE SEQUENCE [LARGE SCALE GENOMIC DNA]</scope>
    <source>
        <strain evidence="6 7">GH-76</strain>
    </source>
</reference>
<dbReference type="Proteomes" id="UP001465976">
    <property type="component" value="Unassembled WGS sequence"/>
</dbReference>
<keyword evidence="7" id="KW-1185">Reference proteome</keyword>
<accession>A0ABR3FZW8</accession>